<evidence type="ECO:0000256" key="13">
    <source>
        <dbReference type="ARBA" id="ARBA00034808"/>
    </source>
</evidence>
<dbReference type="PANTHER" id="PTHR11070:SF59">
    <property type="entry name" value="DNA 3'-5' HELICASE"/>
    <property type="match status" value="1"/>
</dbReference>
<comment type="catalytic activity">
    <reaction evidence="14">
        <text>ATP + H2O = ADP + phosphate + H(+)</text>
        <dbReference type="Rhea" id="RHEA:13065"/>
        <dbReference type="ChEBI" id="CHEBI:15377"/>
        <dbReference type="ChEBI" id="CHEBI:15378"/>
        <dbReference type="ChEBI" id="CHEBI:30616"/>
        <dbReference type="ChEBI" id="CHEBI:43474"/>
        <dbReference type="ChEBI" id="CHEBI:456216"/>
        <dbReference type="EC" id="5.6.2.4"/>
    </reaction>
</comment>
<dbReference type="GO" id="GO:0033202">
    <property type="term" value="C:DNA helicase complex"/>
    <property type="evidence" value="ECO:0007669"/>
    <property type="project" value="TreeGrafter"/>
</dbReference>
<dbReference type="InterPro" id="IPR014016">
    <property type="entry name" value="UvrD-like_ATP-bd"/>
</dbReference>
<dbReference type="Proteomes" id="UP000334019">
    <property type="component" value="Chromosome"/>
</dbReference>
<dbReference type="CDD" id="cd17932">
    <property type="entry name" value="DEXQc_UvrD"/>
    <property type="match status" value="1"/>
</dbReference>
<dbReference type="Pfam" id="PF12705">
    <property type="entry name" value="PDDEXK_1"/>
    <property type="match status" value="1"/>
</dbReference>
<evidence type="ECO:0000256" key="12">
    <source>
        <dbReference type="ARBA" id="ARBA00034617"/>
    </source>
</evidence>
<evidence type="ECO:0000256" key="5">
    <source>
        <dbReference type="ARBA" id="ARBA00022801"/>
    </source>
</evidence>
<dbReference type="GO" id="GO:0043138">
    <property type="term" value="F:3'-5' DNA helicase activity"/>
    <property type="evidence" value="ECO:0007669"/>
    <property type="project" value="UniProtKB-EC"/>
</dbReference>
<dbReference type="InterPro" id="IPR000212">
    <property type="entry name" value="DNA_helicase_UvrD/REP"/>
</dbReference>
<sequence>MPLYGCAVTEAPIDGIPVLEGEAADAVAHRGSHIQIIAAAGAGKTEVVSQRIASLLETEPPESIVAFTFTDKAAEELKERIRQRVTAKLGEGATDQLGRLYVGTIHGYCFRLLQSHVPRYETYTPLDANQLVNFLYREGTQLKLKQRFGGGKLFQGIDAFLRNVDVVENELIDLNDIPEGEFKTTLVDYYDRLDAYRFMSFGTQIVRAVEALGDPTVHQQVTSELRHLIVDEYQDVNPAQERLISLLAKPNGSADLVVVGDDDQAIYQWRGSNVSNIVTFADRYQGVEQFRLLANRRSRAPIVELANHFAQSIPGRLAKQMLTHREPDGPAISIAAGHFDEQTEADALAVDIVSLHDQGVPYRDIAILVRGKVAYPCILDALETFGVPVQPGGRSGLFEQAEAAVFGATYAWLADVDWSARRWTKRETVELDDLVDSLCDQFDLDSAAVGTIRDHLEAWKPQTLVEDFDVSLVGDFYEFLGLLGVRDWDTDDELTRNRLGTIARFATVLGDYEAVARRSRRDAANPGEQVGGAIGSEWFYRNLALLLVNYAIGGYDDFDGEEDLDADAVALGTIHGAKGLEWPVVFLPSLTDGRFPSSRTGQAQTWLLPAHSFDAARYEGSDADERRLFYVALTRARDWVALSSHLKVNKQGRRPSPYLTECAAFAASGGYPTGVEPKGIDTPDLAVTYSELAAYLECPQSYLLRNQLGFQAPIRGEVGYGNAVHHIMRMIAEQTKVTGTIPTPRQINDLLTFEFFLPFANKPAHKQMRENARKLVFKYVNDHQPDLLRTWATERPFELYLPGAVVSGRADVIYDGDGTHPENLVIVDYKTSTGGSIEPLQLQVYADAGRREGLNVQGAFVHDMATTQRHTVDVTDTAISAAETTVLEAAESLRARDFTPAPEKSKCGGCDVRHVCKAAVR</sequence>
<dbReference type="SUPFAM" id="SSF52540">
    <property type="entry name" value="P-loop containing nucleoside triphosphate hydrolases"/>
    <property type="match status" value="1"/>
</dbReference>
<evidence type="ECO:0000256" key="4">
    <source>
        <dbReference type="ARBA" id="ARBA00022763"/>
    </source>
</evidence>
<evidence type="ECO:0000313" key="18">
    <source>
        <dbReference type="EMBL" id="QGG94707.1"/>
    </source>
</evidence>
<dbReference type="EC" id="5.6.2.4" evidence="13"/>
<dbReference type="Gene3D" id="3.40.50.300">
    <property type="entry name" value="P-loop containing nucleotide triphosphate hydrolases"/>
    <property type="match status" value="3"/>
</dbReference>
<keyword evidence="11" id="KW-0413">Isomerase</keyword>
<dbReference type="InterPro" id="IPR038726">
    <property type="entry name" value="PDDEXK_AddAB-type"/>
</dbReference>
<dbReference type="InterPro" id="IPR014017">
    <property type="entry name" value="DNA_helicase_UvrD-like_C"/>
</dbReference>
<name>A0A5Q2RKX1_9ACTN</name>
<evidence type="ECO:0000256" key="8">
    <source>
        <dbReference type="ARBA" id="ARBA00022840"/>
    </source>
</evidence>
<keyword evidence="3 15" id="KW-0547">Nucleotide-binding</keyword>
<organism evidence="18 19">
    <name type="scientific">Actinomarinicola tropica</name>
    <dbReference type="NCBI Taxonomy" id="2789776"/>
    <lineage>
        <taxon>Bacteria</taxon>
        <taxon>Bacillati</taxon>
        <taxon>Actinomycetota</taxon>
        <taxon>Acidimicrobiia</taxon>
        <taxon>Acidimicrobiales</taxon>
        <taxon>Iamiaceae</taxon>
        <taxon>Actinomarinicola</taxon>
    </lineage>
</organism>
<keyword evidence="10" id="KW-0234">DNA repair</keyword>
<dbReference type="Gene3D" id="1.10.10.160">
    <property type="match status" value="1"/>
</dbReference>
<dbReference type="KEGG" id="atq:GH723_06055"/>
<feature type="binding site" evidence="15">
    <location>
        <begin position="38"/>
        <end position="45"/>
    </location>
    <ligand>
        <name>ATP</name>
        <dbReference type="ChEBI" id="CHEBI:30616"/>
    </ligand>
</feature>
<dbReference type="PANTHER" id="PTHR11070">
    <property type="entry name" value="UVRD / RECB / PCRA DNA HELICASE FAMILY MEMBER"/>
    <property type="match status" value="1"/>
</dbReference>
<keyword evidence="4" id="KW-0227">DNA damage</keyword>
<evidence type="ECO:0000256" key="2">
    <source>
        <dbReference type="ARBA" id="ARBA00022722"/>
    </source>
</evidence>
<dbReference type="GO" id="GO:0005829">
    <property type="term" value="C:cytosol"/>
    <property type="evidence" value="ECO:0007669"/>
    <property type="project" value="TreeGrafter"/>
</dbReference>
<keyword evidence="6 15" id="KW-0347">Helicase</keyword>
<accession>A0A5Q2RKX1</accession>
<dbReference type="PROSITE" id="PS51217">
    <property type="entry name" value="UVRD_HELICASE_CTER"/>
    <property type="match status" value="1"/>
</dbReference>
<evidence type="ECO:0000256" key="9">
    <source>
        <dbReference type="ARBA" id="ARBA00023125"/>
    </source>
</evidence>
<evidence type="ECO:0000256" key="11">
    <source>
        <dbReference type="ARBA" id="ARBA00023235"/>
    </source>
</evidence>
<evidence type="ECO:0000259" key="16">
    <source>
        <dbReference type="PROSITE" id="PS51198"/>
    </source>
</evidence>
<dbReference type="Gene3D" id="3.90.320.10">
    <property type="match status" value="1"/>
</dbReference>
<dbReference type="InterPro" id="IPR013986">
    <property type="entry name" value="DExx_box_DNA_helicase_dom_sf"/>
</dbReference>
<evidence type="ECO:0000256" key="6">
    <source>
        <dbReference type="ARBA" id="ARBA00022806"/>
    </source>
</evidence>
<keyword evidence="2" id="KW-0540">Nuclease</keyword>
<dbReference type="GO" id="GO:0000725">
    <property type="term" value="P:recombinational repair"/>
    <property type="evidence" value="ECO:0007669"/>
    <property type="project" value="TreeGrafter"/>
</dbReference>
<dbReference type="AlphaFoldDB" id="A0A5Q2RKX1"/>
<dbReference type="GO" id="GO:0004527">
    <property type="term" value="F:exonuclease activity"/>
    <property type="evidence" value="ECO:0007669"/>
    <property type="project" value="UniProtKB-KW"/>
</dbReference>
<comment type="similarity">
    <text evidence="1">Belongs to the helicase family. UvrD subfamily.</text>
</comment>
<evidence type="ECO:0000256" key="3">
    <source>
        <dbReference type="ARBA" id="ARBA00022741"/>
    </source>
</evidence>
<keyword evidence="5 15" id="KW-0378">Hydrolase</keyword>
<dbReference type="PROSITE" id="PS51198">
    <property type="entry name" value="UVRD_HELICASE_ATP_BIND"/>
    <property type="match status" value="1"/>
</dbReference>
<keyword evidence="19" id="KW-1185">Reference proteome</keyword>
<keyword evidence="7" id="KW-0269">Exonuclease</keyword>
<gene>
    <name evidence="18" type="ORF">GH723_06055</name>
</gene>
<dbReference type="Pfam" id="PF00580">
    <property type="entry name" value="UvrD-helicase"/>
    <property type="match status" value="1"/>
</dbReference>
<reference evidence="18 19" key="1">
    <citation type="submission" date="2019-11" db="EMBL/GenBank/DDBJ databases">
        <authorList>
            <person name="He Y."/>
        </authorList>
    </citation>
    <scope>NUCLEOTIDE SEQUENCE [LARGE SCALE GENOMIC DNA]</scope>
    <source>
        <strain evidence="18 19">SCSIO 58843</strain>
    </source>
</reference>
<feature type="domain" description="UvrD-like helicase C-terminal" evidence="17">
    <location>
        <begin position="300"/>
        <end position="579"/>
    </location>
</feature>
<dbReference type="EMBL" id="CP045851">
    <property type="protein sequence ID" value="QGG94707.1"/>
    <property type="molecule type" value="Genomic_DNA"/>
</dbReference>
<evidence type="ECO:0000256" key="15">
    <source>
        <dbReference type="PROSITE-ProRule" id="PRU00560"/>
    </source>
</evidence>
<proteinExistence type="inferred from homology"/>
<evidence type="ECO:0000256" key="10">
    <source>
        <dbReference type="ARBA" id="ARBA00023204"/>
    </source>
</evidence>
<protein>
    <recommendedName>
        <fullName evidence="13">DNA 3'-5' helicase</fullName>
        <ecNumber evidence="13">5.6.2.4</ecNumber>
    </recommendedName>
</protein>
<evidence type="ECO:0000256" key="14">
    <source>
        <dbReference type="ARBA" id="ARBA00048988"/>
    </source>
</evidence>
<feature type="domain" description="UvrD-like helicase ATP-binding" evidence="16">
    <location>
        <begin position="17"/>
        <end position="299"/>
    </location>
</feature>
<comment type="catalytic activity">
    <reaction evidence="12">
        <text>Couples ATP hydrolysis with the unwinding of duplex DNA by translocating in the 3'-5' direction.</text>
        <dbReference type="EC" id="5.6.2.4"/>
    </reaction>
</comment>
<dbReference type="Pfam" id="PF13361">
    <property type="entry name" value="UvrD_C"/>
    <property type="match status" value="2"/>
</dbReference>
<dbReference type="InterPro" id="IPR011604">
    <property type="entry name" value="PDDEXK-like_dom_sf"/>
</dbReference>
<keyword evidence="9" id="KW-0238">DNA-binding</keyword>
<dbReference type="GO" id="GO:0005524">
    <property type="term" value="F:ATP binding"/>
    <property type="evidence" value="ECO:0007669"/>
    <property type="project" value="UniProtKB-UniRule"/>
</dbReference>
<dbReference type="GO" id="GO:0003677">
    <property type="term" value="F:DNA binding"/>
    <property type="evidence" value="ECO:0007669"/>
    <property type="project" value="UniProtKB-KW"/>
</dbReference>
<evidence type="ECO:0000256" key="7">
    <source>
        <dbReference type="ARBA" id="ARBA00022839"/>
    </source>
</evidence>
<evidence type="ECO:0000259" key="17">
    <source>
        <dbReference type="PROSITE" id="PS51217"/>
    </source>
</evidence>
<evidence type="ECO:0000256" key="1">
    <source>
        <dbReference type="ARBA" id="ARBA00009922"/>
    </source>
</evidence>
<evidence type="ECO:0000313" key="19">
    <source>
        <dbReference type="Proteomes" id="UP000334019"/>
    </source>
</evidence>
<dbReference type="InterPro" id="IPR027417">
    <property type="entry name" value="P-loop_NTPase"/>
</dbReference>
<keyword evidence="8 15" id="KW-0067">ATP-binding</keyword>